<feature type="domain" description="ArnT-like N-terminal" evidence="12">
    <location>
        <begin position="157"/>
        <end position="237"/>
    </location>
</feature>
<dbReference type="GO" id="GO:0016757">
    <property type="term" value="F:glycosyltransferase activity"/>
    <property type="evidence" value="ECO:0007669"/>
    <property type="project" value="UniProtKB-KW"/>
</dbReference>
<feature type="domain" description="Protein O-mannosyl-transferase C-terminal four TM" evidence="13">
    <location>
        <begin position="400"/>
        <end position="592"/>
    </location>
</feature>
<feature type="transmembrane region" description="Helical" evidence="10">
    <location>
        <begin position="468"/>
        <end position="485"/>
    </location>
</feature>
<keyword evidence="5 10" id="KW-0808">Transferase</keyword>
<dbReference type="InterPro" id="IPR003342">
    <property type="entry name" value="ArnT-like_N"/>
</dbReference>
<protein>
    <recommendedName>
        <fullName evidence="9 10">Polyprenol-phosphate-mannose--protein mannosyltransferase</fullName>
        <ecNumber evidence="10">2.4.1.-</ecNumber>
    </recommendedName>
</protein>
<evidence type="ECO:0000256" key="6">
    <source>
        <dbReference type="ARBA" id="ARBA00022692"/>
    </source>
</evidence>
<feature type="compositionally biased region" description="Polar residues" evidence="11">
    <location>
        <begin position="28"/>
        <end position="46"/>
    </location>
</feature>
<keyword evidence="7 10" id="KW-1133">Transmembrane helix</keyword>
<dbReference type="EMBL" id="JBHUNF010000002">
    <property type="protein sequence ID" value="MFD2674322.1"/>
    <property type="molecule type" value="Genomic_DNA"/>
</dbReference>
<feature type="compositionally biased region" description="Basic and acidic residues" evidence="11">
    <location>
        <begin position="15"/>
        <end position="27"/>
    </location>
</feature>
<evidence type="ECO:0000256" key="11">
    <source>
        <dbReference type="SAM" id="MobiDB-lite"/>
    </source>
</evidence>
<dbReference type="EC" id="2.4.1.-" evidence="10"/>
<dbReference type="PANTHER" id="PTHR10050:SF46">
    <property type="entry name" value="PROTEIN O-MANNOSYL-TRANSFERASE 2"/>
    <property type="match status" value="1"/>
</dbReference>
<evidence type="ECO:0000256" key="5">
    <source>
        <dbReference type="ARBA" id="ARBA00022679"/>
    </source>
</evidence>
<feature type="transmembrane region" description="Helical" evidence="10">
    <location>
        <begin position="314"/>
        <end position="330"/>
    </location>
</feature>
<dbReference type="InterPro" id="IPR032421">
    <property type="entry name" value="PMT_4TMC"/>
</dbReference>
<dbReference type="InterPro" id="IPR027005">
    <property type="entry name" value="PMT-like"/>
</dbReference>
<evidence type="ECO:0000313" key="14">
    <source>
        <dbReference type="EMBL" id="MFD2674322.1"/>
    </source>
</evidence>
<feature type="transmembrane region" description="Helical" evidence="10">
    <location>
        <begin position="515"/>
        <end position="539"/>
    </location>
</feature>
<evidence type="ECO:0000256" key="10">
    <source>
        <dbReference type="RuleBase" id="RU367007"/>
    </source>
</evidence>
<dbReference type="Pfam" id="PF16192">
    <property type="entry name" value="PMT_4TMC"/>
    <property type="match status" value="1"/>
</dbReference>
<gene>
    <name evidence="14" type="ORF">ACFSUQ_03275</name>
</gene>
<feature type="transmembrane region" description="Helical" evidence="10">
    <location>
        <begin position="350"/>
        <end position="372"/>
    </location>
</feature>
<keyword evidence="15" id="KW-1185">Reference proteome</keyword>
<dbReference type="RefSeq" id="WP_066056935.1">
    <property type="nucleotide sequence ID" value="NZ_JBHUNF010000002.1"/>
</dbReference>
<evidence type="ECO:0000256" key="2">
    <source>
        <dbReference type="ARBA" id="ARBA00004922"/>
    </source>
</evidence>
<dbReference type="Proteomes" id="UP001597453">
    <property type="component" value="Unassembled WGS sequence"/>
</dbReference>
<feature type="transmembrane region" description="Helical" evidence="10">
    <location>
        <begin position="551"/>
        <end position="573"/>
    </location>
</feature>
<feature type="region of interest" description="Disordered" evidence="11">
    <location>
        <begin position="1"/>
        <end position="46"/>
    </location>
</feature>
<keyword evidence="6 10" id="KW-0812">Transmembrane</keyword>
<keyword evidence="4 10" id="KW-0328">Glycosyltransferase</keyword>
<feature type="transmembrane region" description="Helical" evidence="10">
    <location>
        <begin position="215"/>
        <end position="232"/>
    </location>
</feature>
<feature type="transmembrane region" description="Helical" evidence="10">
    <location>
        <begin position="163"/>
        <end position="183"/>
    </location>
</feature>
<comment type="similarity">
    <text evidence="3 10">Belongs to the glycosyltransferase 39 family.</text>
</comment>
<accession>A0ABW5RJY8</accession>
<keyword evidence="8 10" id="KW-0472">Membrane</keyword>
<evidence type="ECO:0000256" key="9">
    <source>
        <dbReference type="ARBA" id="ARBA00093617"/>
    </source>
</evidence>
<evidence type="ECO:0000256" key="4">
    <source>
        <dbReference type="ARBA" id="ARBA00022676"/>
    </source>
</evidence>
<evidence type="ECO:0000256" key="3">
    <source>
        <dbReference type="ARBA" id="ARBA00007222"/>
    </source>
</evidence>
<evidence type="ECO:0000259" key="12">
    <source>
        <dbReference type="Pfam" id="PF02366"/>
    </source>
</evidence>
<organism evidence="14 15">
    <name type="scientific">Gulosibacter bifidus</name>
    <dbReference type="NCBI Taxonomy" id="272239"/>
    <lineage>
        <taxon>Bacteria</taxon>
        <taxon>Bacillati</taxon>
        <taxon>Actinomycetota</taxon>
        <taxon>Actinomycetes</taxon>
        <taxon>Micrococcales</taxon>
        <taxon>Microbacteriaceae</taxon>
        <taxon>Gulosibacter</taxon>
    </lineage>
</organism>
<comment type="pathway">
    <text evidence="2 10">Protein modification; protein glycosylation.</text>
</comment>
<reference evidence="15" key="1">
    <citation type="journal article" date="2019" name="Int. J. Syst. Evol. Microbiol.">
        <title>The Global Catalogue of Microorganisms (GCM) 10K type strain sequencing project: providing services to taxonomists for standard genome sequencing and annotation.</title>
        <authorList>
            <consortium name="The Broad Institute Genomics Platform"/>
            <consortium name="The Broad Institute Genome Sequencing Center for Infectious Disease"/>
            <person name="Wu L."/>
            <person name="Ma J."/>
        </authorList>
    </citation>
    <scope>NUCLEOTIDE SEQUENCE [LARGE SCALE GENOMIC DNA]</scope>
    <source>
        <strain evidence="15">TISTR 1511</strain>
    </source>
</reference>
<evidence type="ECO:0000256" key="7">
    <source>
        <dbReference type="ARBA" id="ARBA00022989"/>
    </source>
</evidence>
<comment type="function">
    <text evidence="10">Protein O-mannosyltransferase that catalyzes the transfer of a single mannose residue from a polyprenol phospho-mannosyl lipidic donor to the hydroxyl group of selected serine and threonine residues in acceptor proteins.</text>
</comment>
<name>A0ABW5RJY8_9MICO</name>
<feature type="transmembrane region" description="Helical" evidence="10">
    <location>
        <begin position="70"/>
        <end position="87"/>
    </location>
</feature>
<keyword evidence="10" id="KW-1003">Cell membrane</keyword>
<comment type="subcellular location">
    <subcellularLocation>
        <location evidence="10">Cell membrane</location>
    </subcellularLocation>
    <subcellularLocation>
        <location evidence="1">Endomembrane system</location>
        <topology evidence="1">Multi-pass membrane protein</topology>
    </subcellularLocation>
</comment>
<evidence type="ECO:0000259" key="13">
    <source>
        <dbReference type="Pfam" id="PF16192"/>
    </source>
</evidence>
<evidence type="ECO:0000256" key="8">
    <source>
        <dbReference type="ARBA" id="ARBA00023136"/>
    </source>
</evidence>
<sequence length="593" mass="67303">MPAPSKPASTTATRDASETRQPSETRKSSSVRAATTRAGSTRFNPPTGSWADDLWQRWNATDQGRRRTEWIIVGVITLIAALVRFIRLGEPGRIVFDEVYYVMDGWTLSNLGYEAEWPEEQGKLWEAGNHDAYRQDPSYVVHPPLGKYLIGWGIHIFGAENVFAWRAAVAIFGTLAVPLLYLVGRQLFRTVAMAAIPAAFLAIDGHAIVVSRVSILDVFVMFFALLGFYFILRDRDTQRTQILEWVRQWRIREHAKDPSVPLENTPSKWSFTVNAPKERPTGPDWGPVLWRRPWLIAAAAALACCIAVKWSGLYFLAFFCLFTIALDAATRKEAGITQWLSGAVLKQGPVSFLLTIPLTGILYLLSYAGWFITGKGYNGIVATGVWDGNGSLWDWLKLSWEHFMSYQTQILEFHSRLSAGHPYNSSPWEWPFLLRPTAFSYNYIEAGTAPECMDVRCVEAVTSISNPIIFWLGTISIMFLLMLMFVKPTWQYAAILVGYFAGYLPWLLTGRTSVYHFYVIAWLPFMLLASAYAIQTVLGKPTDDRRDRTRMINIVAGFFVVVILVSAFFYPTWTGMRIPEPYFELTHWLKGWK</sequence>
<proteinExistence type="inferred from homology"/>
<feature type="transmembrane region" description="Helical" evidence="10">
    <location>
        <begin position="190"/>
        <end position="209"/>
    </location>
</feature>
<evidence type="ECO:0000256" key="1">
    <source>
        <dbReference type="ARBA" id="ARBA00004127"/>
    </source>
</evidence>
<feature type="transmembrane region" description="Helical" evidence="10">
    <location>
        <begin position="492"/>
        <end position="509"/>
    </location>
</feature>
<comment type="caution">
    <text evidence="14">The sequence shown here is derived from an EMBL/GenBank/DDBJ whole genome shotgun (WGS) entry which is preliminary data.</text>
</comment>
<evidence type="ECO:0000313" key="15">
    <source>
        <dbReference type="Proteomes" id="UP001597453"/>
    </source>
</evidence>
<dbReference type="Pfam" id="PF02366">
    <property type="entry name" value="PMT"/>
    <property type="match status" value="1"/>
</dbReference>
<dbReference type="PANTHER" id="PTHR10050">
    <property type="entry name" value="DOLICHYL-PHOSPHATE-MANNOSE--PROTEIN MANNOSYLTRANSFERASE"/>
    <property type="match status" value="1"/>
</dbReference>